<dbReference type="PROSITE" id="PS50987">
    <property type="entry name" value="HTH_ARSR_2"/>
    <property type="match status" value="1"/>
</dbReference>
<organism evidence="2 3">
    <name type="scientific">Rubrobacter taiwanensis</name>
    <dbReference type="NCBI Taxonomy" id="185139"/>
    <lineage>
        <taxon>Bacteria</taxon>
        <taxon>Bacillati</taxon>
        <taxon>Actinomycetota</taxon>
        <taxon>Rubrobacteria</taxon>
        <taxon>Rubrobacterales</taxon>
        <taxon>Rubrobacteraceae</taxon>
        <taxon>Rubrobacter</taxon>
    </lineage>
</organism>
<reference evidence="2 3" key="1">
    <citation type="submission" date="2019-03" db="EMBL/GenBank/DDBJ databases">
        <title>Whole genome sequence of a novel Rubrobacter taiwanensis strain, isolated from Yellowstone National Park.</title>
        <authorList>
            <person name="Freed S."/>
            <person name="Ramaley R.F."/>
            <person name="Kyndt J.A."/>
        </authorList>
    </citation>
    <scope>NUCLEOTIDE SEQUENCE [LARGE SCALE GENOMIC DNA]</scope>
    <source>
        <strain evidence="2 3">Yellowstone</strain>
    </source>
</reference>
<keyword evidence="3" id="KW-1185">Reference proteome</keyword>
<protein>
    <recommendedName>
        <fullName evidence="1">HTH arsR-type domain-containing protein</fullName>
    </recommendedName>
</protein>
<dbReference type="InterPro" id="IPR036388">
    <property type="entry name" value="WH-like_DNA-bd_sf"/>
</dbReference>
<dbReference type="OrthoDB" id="9553405at2"/>
<dbReference type="InterPro" id="IPR036390">
    <property type="entry name" value="WH_DNA-bd_sf"/>
</dbReference>
<evidence type="ECO:0000259" key="1">
    <source>
        <dbReference type="PROSITE" id="PS50987"/>
    </source>
</evidence>
<dbReference type="GO" id="GO:0003700">
    <property type="term" value="F:DNA-binding transcription factor activity"/>
    <property type="evidence" value="ECO:0007669"/>
    <property type="project" value="InterPro"/>
</dbReference>
<gene>
    <name evidence="2" type="ORF">E0L93_04770</name>
</gene>
<comment type="caution">
    <text evidence="2">The sequence shown here is derived from an EMBL/GenBank/DDBJ whole genome shotgun (WGS) entry which is preliminary data.</text>
</comment>
<dbReference type="Proteomes" id="UP000295244">
    <property type="component" value="Unassembled WGS sequence"/>
</dbReference>
<accession>A0A4R1BPD4</accession>
<dbReference type="AlphaFoldDB" id="A0A4R1BPD4"/>
<proteinExistence type="predicted"/>
<dbReference type="RefSeq" id="WP_132689216.1">
    <property type="nucleotide sequence ID" value="NZ_SKBU01000008.1"/>
</dbReference>
<dbReference type="InterPro" id="IPR001845">
    <property type="entry name" value="HTH_ArsR_DNA-bd_dom"/>
</dbReference>
<dbReference type="Gene3D" id="1.10.10.10">
    <property type="entry name" value="Winged helix-like DNA-binding domain superfamily/Winged helix DNA-binding domain"/>
    <property type="match status" value="1"/>
</dbReference>
<evidence type="ECO:0000313" key="2">
    <source>
        <dbReference type="EMBL" id="TCJ19464.1"/>
    </source>
</evidence>
<evidence type="ECO:0000313" key="3">
    <source>
        <dbReference type="Proteomes" id="UP000295244"/>
    </source>
</evidence>
<dbReference type="EMBL" id="SKBU01000008">
    <property type="protein sequence ID" value="TCJ19464.1"/>
    <property type="molecule type" value="Genomic_DNA"/>
</dbReference>
<feature type="domain" description="HTH arsR-type" evidence="1">
    <location>
        <begin position="57"/>
        <end position="150"/>
    </location>
</feature>
<name>A0A4R1BPD4_9ACTN</name>
<dbReference type="SUPFAM" id="SSF46785">
    <property type="entry name" value="Winged helix' DNA-binding domain"/>
    <property type="match status" value="1"/>
</dbReference>
<sequence>MDRRGKFRILDTGGCATRCLLPEAAKAARERLGEGEVRRVPFTCEVSGEYVAAVLIGEAVAERILGAAPGLLRDPTEARTLASLAEATLCACDVATLLEYPQPEIEDVLRALAARGLTEERPIAGMPYFGLSRRGRGFVESGLAETPTPREGP</sequence>